<sequence>MGYGSRSFDGGEASFGFPEVKGVAVTGAFFAFPGILSVYEGIPVRRDAEREETGAIIPAALR</sequence>
<evidence type="ECO:0000256" key="1">
    <source>
        <dbReference type="SAM" id="Phobius"/>
    </source>
</evidence>
<name>A0AA40KXE7_9HYME</name>
<organism evidence="2 3">
    <name type="scientific">Melipona bicolor</name>
    <dbReference type="NCBI Taxonomy" id="60889"/>
    <lineage>
        <taxon>Eukaryota</taxon>
        <taxon>Metazoa</taxon>
        <taxon>Ecdysozoa</taxon>
        <taxon>Arthropoda</taxon>
        <taxon>Hexapoda</taxon>
        <taxon>Insecta</taxon>
        <taxon>Pterygota</taxon>
        <taxon>Neoptera</taxon>
        <taxon>Endopterygota</taxon>
        <taxon>Hymenoptera</taxon>
        <taxon>Apocrita</taxon>
        <taxon>Aculeata</taxon>
        <taxon>Apoidea</taxon>
        <taxon>Anthophila</taxon>
        <taxon>Apidae</taxon>
        <taxon>Melipona</taxon>
    </lineage>
</organism>
<proteinExistence type="predicted"/>
<accession>A0AA40KXE7</accession>
<evidence type="ECO:0000313" key="2">
    <source>
        <dbReference type="EMBL" id="KAK1136505.1"/>
    </source>
</evidence>
<feature type="transmembrane region" description="Helical" evidence="1">
    <location>
        <begin position="20"/>
        <end position="39"/>
    </location>
</feature>
<keyword evidence="3" id="KW-1185">Reference proteome</keyword>
<keyword evidence="1" id="KW-0812">Transmembrane</keyword>
<reference evidence="2" key="1">
    <citation type="submission" date="2021-10" db="EMBL/GenBank/DDBJ databases">
        <title>Melipona bicolor Genome sequencing and assembly.</title>
        <authorList>
            <person name="Araujo N.S."/>
            <person name="Arias M.C."/>
        </authorList>
    </citation>
    <scope>NUCLEOTIDE SEQUENCE</scope>
    <source>
        <strain evidence="2">USP_2M_L1-L4_2017</strain>
        <tissue evidence="2">Whole body</tissue>
    </source>
</reference>
<keyword evidence="1" id="KW-1133">Transmembrane helix</keyword>
<evidence type="ECO:0000313" key="3">
    <source>
        <dbReference type="Proteomes" id="UP001177670"/>
    </source>
</evidence>
<dbReference type="Proteomes" id="UP001177670">
    <property type="component" value="Unassembled WGS sequence"/>
</dbReference>
<comment type="caution">
    <text evidence="2">The sequence shown here is derived from an EMBL/GenBank/DDBJ whole genome shotgun (WGS) entry which is preliminary data.</text>
</comment>
<gene>
    <name evidence="2" type="ORF">K0M31_001055</name>
</gene>
<dbReference type="EMBL" id="JAHYIQ010000001">
    <property type="protein sequence ID" value="KAK1136505.1"/>
    <property type="molecule type" value="Genomic_DNA"/>
</dbReference>
<keyword evidence="1" id="KW-0472">Membrane</keyword>
<protein>
    <submittedName>
        <fullName evidence="2">Uncharacterized protein</fullName>
    </submittedName>
</protein>
<dbReference type="AlphaFoldDB" id="A0AA40KXE7"/>